<evidence type="ECO:0000313" key="8">
    <source>
        <dbReference type="Proteomes" id="UP000183997"/>
    </source>
</evidence>
<accession>A0A1M6TN11</accession>
<evidence type="ECO:0000256" key="1">
    <source>
        <dbReference type="ARBA" id="ARBA00023224"/>
    </source>
</evidence>
<dbReference type="SMART" id="SM00283">
    <property type="entry name" value="MA"/>
    <property type="match status" value="1"/>
</dbReference>
<feature type="transmembrane region" description="Helical" evidence="4">
    <location>
        <begin position="6"/>
        <end position="28"/>
    </location>
</feature>
<keyword evidence="8" id="KW-1185">Reference proteome</keyword>
<dbReference type="PANTHER" id="PTHR32089:SF112">
    <property type="entry name" value="LYSOZYME-LIKE PROTEIN-RELATED"/>
    <property type="match status" value="1"/>
</dbReference>
<dbReference type="Proteomes" id="UP000183997">
    <property type="component" value="Unassembled WGS sequence"/>
</dbReference>
<dbReference type="GO" id="GO:0007165">
    <property type="term" value="P:signal transduction"/>
    <property type="evidence" value="ECO:0007669"/>
    <property type="project" value="UniProtKB-KW"/>
</dbReference>
<gene>
    <name evidence="7" type="ORF">SAMN02745123_02387</name>
</gene>
<dbReference type="OrthoDB" id="5392220at2"/>
<evidence type="ECO:0000313" key="7">
    <source>
        <dbReference type="EMBL" id="SHK58310.1"/>
    </source>
</evidence>
<dbReference type="PROSITE" id="PS50885">
    <property type="entry name" value="HAMP"/>
    <property type="match status" value="1"/>
</dbReference>
<comment type="similarity">
    <text evidence="2">Belongs to the methyl-accepting chemotaxis (MCP) protein family.</text>
</comment>
<dbReference type="CDD" id="cd06225">
    <property type="entry name" value="HAMP"/>
    <property type="match status" value="1"/>
</dbReference>
<reference evidence="8" key="1">
    <citation type="submission" date="2016-11" db="EMBL/GenBank/DDBJ databases">
        <authorList>
            <person name="Varghese N."/>
            <person name="Submissions S."/>
        </authorList>
    </citation>
    <scope>NUCLEOTIDE SEQUENCE [LARGE SCALE GENOMIC DNA]</scope>
    <source>
        <strain evidence="8">DSM 10349</strain>
    </source>
</reference>
<dbReference type="Pfam" id="PF00672">
    <property type="entry name" value="HAMP"/>
    <property type="match status" value="1"/>
</dbReference>
<dbReference type="PROSITE" id="PS50111">
    <property type="entry name" value="CHEMOTAXIS_TRANSDUC_2"/>
    <property type="match status" value="1"/>
</dbReference>
<dbReference type="Pfam" id="PF12729">
    <property type="entry name" value="4HB_MCP_1"/>
    <property type="match status" value="1"/>
</dbReference>
<sequence length="519" mass="56352">MKKIGTKIWLGFVSVLLLMTVMVGITYYQLGQIKSEMNTLAEQRIPVTIASQRLALNHMKQAASLRGYLASGDAKFQNDYHEAKEKTDEQLAILEKTIETEEHRERLKQVKQVMGEFDPMPPVMFKLYQEEGQKASVNYLINIAAPVHAKSLTEINKFTEMQEESIHEDTLHVAAIEKKIEKQLLLLLGVAILLGAVIAYFIAKPIEKALSNVTQASAEYANGDFRKEITASSADEIGQMAAALNKMRENFVGVILKLKDSSEQLNDAALGLAAQTQQTSAGATQTAGNVTEIAATVEEVAGNAQEVAGLSEKTAREAELGYQGSEQVTRQMAVIASSSDEAASVIEALSQTLQQVNQIVELITNIADQTNLLALNAAIEAARAGEQGKGFAVVAEEVRKLAEKSAVAAKDISQMIGRVQVESKRAVEAMSNGNEQVKEGLLVVGEVGQKFHVIIESIEKLAQQIRSVAVASDQISEGIQNVASTTEEQSASIEEVTASTEHLTKMASDLNEMVHRFKV</sequence>
<dbReference type="InterPro" id="IPR003660">
    <property type="entry name" value="HAMP_dom"/>
</dbReference>
<evidence type="ECO:0000259" key="5">
    <source>
        <dbReference type="PROSITE" id="PS50111"/>
    </source>
</evidence>
<dbReference type="InterPro" id="IPR024478">
    <property type="entry name" value="HlyB_4HB_MCP"/>
</dbReference>
<keyword evidence="1 3" id="KW-0807">Transducer</keyword>
<feature type="domain" description="HAMP" evidence="6">
    <location>
        <begin position="204"/>
        <end position="256"/>
    </location>
</feature>
<dbReference type="EMBL" id="FRAR01000017">
    <property type="protein sequence ID" value="SHK58310.1"/>
    <property type="molecule type" value="Genomic_DNA"/>
</dbReference>
<dbReference type="AlphaFoldDB" id="A0A1M6TN11"/>
<dbReference type="InterPro" id="IPR004089">
    <property type="entry name" value="MCPsignal_dom"/>
</dbReference>
<dbReference type="InterPro" id="IPR004090">
    <property type="entry name" value="Chemotax_Me-accpt_rcpt"/>
</dbReference>
<dbReference type="GO" id="GO:0006935">
    <property type="term" value="P:chemotaxis"/>
    <property type="evidence" value="ECO:0007669"/>
    <property type="project" value="InterPro"/>
</dbReference>
<dbReference type="Gene3D" id="1.10.287.950">
    <property type="entry name" value="Methyl-accepting chemotaxis protein"/>
    <property type="match status" value="1"/>
</dbReference>
<dbReference type="SUPFAM" id="SSF58104">
    <property type="entry name" value="Methyl-accepting chemotaxis protein (MCP) signaling domain"/>
    <property type="match status" value="1"/>
</dbReference>
<dbReference type="CDD" id="cd11386">
    <property type="entry name" value="MCP_signal"/>
    <property type="match status" value="1"/>
</dbReference>
<dbReference type="PANTHER" id="PTHR32089">
    <property type="entry name" value="METHYL-ACCEPTING CHEMOTAXIS PROTEIN MCPB"/>
    <property type="match status" value="1"/>
</dbReference>
<evidence type="ECO:0000259" key="6">
    <source>
        <dbReference type="PROSITE" id="PS50885"/>
    </source>
</evidence>
<dbReference type="Pfam" id="PF00015">
    <property type="entry name" value="MCPsignal"/>
    <property type="match status" value="1"/>
</dbReference>
<keyword evidence="4" id="KW-0812">Transmembrane</keyword>
<protein>
    <submittedName>
        <fullName evidence="7">Methyl-accepting chemotaxis protein</fullName>
    </submittedName>
</protein>
<dbReference type="STRING" id="1121421.SAMN02745123_02387"/>
<name>A0A1M6TN11_9FIRM</name>
<keyword evidence="4" id="KW-0472">Membrane</keyword>
<dbReference type="GO" id="GO:0016020">
    <property type="term" value="C:membrane"/>
    <property type="evidence" value="ECO:0007669"/>
    <property type="project" value="InterPro"/>
</dbReference>
<feature type="domain" description="Methyl-accepting transducer" evidence="5">
    <location>
        <begin position="254"/>
        <end position="504"/>
    </location>
</feature>
<dbReference type="PRINTS" id="PR00260">
    <property type="entry name" value="CHEMTRNSDUCR"/>
</dbReference>
<evidence type="ECO:0000256" key="3">
    <source>
        <dbReference type="PROSITE-ProRule" id="PRU00284"/>
    </source>
</evidence>
<dbReference type="SMART" id="SM00304">
    <property type="entry name" value="HAMP"/>
    <property type="match status" value="2"/>
</dbReference>
<feature type="transmembrane region" description="Helical" evidence="4">
    <location>
        <begin position="184"/>
        <end position="203"/>
    </location>
</feature>
<organism evidence="7 8">
    <name type="scientific">Desulforamulus aeronauticus DSM 10349</name>
    <dbReference type="NCBI Taxonomy" id="1121421"/>
    <lineage>
        <taxon>Bacteria</taxon>
        <taxon>Bacillati</taxon>
        <taxon>Bacillota</taxon>
        <taxon>Clostridia</taxon>
        <taxon>Eubacteriales</taxon>
        <taxon>Peptococcaceae</taxon>
        <taxon>Desulforamulus</taxon>
    </lineage>
</organism>
<keyword evidence="4" id="KW-1133">Transmembrane helix</keyword>
<dbReference type="RefSeq" id="WP_072914593.1">
    <property type="nucleotide sequence ID" value="NZ_FRAR01000017.1"/>
</dbReference>
<proteinExistence type="inferred from homology"/>
<evidence type="ECO:0000256" key="2">
    <source>
        <dbReference type="ARBA" id="ARBA00029447"/>
    </source>
</evidence>
<dbReference type="GO" id="GO:0004888">
    <property type="term" value="F:transmembrane signaling receptor activity"/>
    <property type="evidence" value="ECO:0007669"/>
    <property type="project" value="InterPro"/>
</dbReference>
<evidence type="ECO:0000256" key="4">
    <source>
        <dbReference type="SAM" id="Phobius"/>
    </source>
</evidence>